<protein>
    <submittedName>
        <fullName evidence="1">Uncharacterized protein</fullName>
    </submittedName>
</protein>
<organism evidence="1 2">
    <name type="scientific">Entotheonella factor</name>
    <dbReference type="NCBI Taxonomy" id="1429438"/>
    <lineage>
        <taxon>Bacteria</taxon>
        <taxon>Pseudomonadati</taxon>
        <taxon>Nitrospinota/Tectimicrobiota group</taxon>
        <taxon>Candidatus Tectimicrobiota</taxon>
        <taxon>Candidatus Entotheonellia</taxon>
        <taxon>Candidatus Entotheonellales</taxon>
        <taxon>Candidatus Entotheonellaceae</taxon>
        <taxon>Candidatus Entotheonella</taxon>
    </lineage>
</organism>
<dbReference type="Proteomes" id="UP000019141">
    <property type="component" value="Unassembled WGS sequence"/>
</dbReference>
<evidence type="ECO:0000313" key="2">
    <source>
        <dbReference type="Proteomes" id="UP000019141"/>
    </source>
</evidence>
<comment type="caution">
    <text evidence="1">The sequence shown here is derived from an EMBL/GenBank/DDBJ whole genome shotgun (WGS) entry which is preliminary data.</text>
</comment>
<proteinExistence type="predicted"/>
<keyword evidence="2" id="KW-1185">Reference proteome</keyword>
<gene>
    <name evidence="1" type="ORF">ETSY1_35110</name>
</gene>
<reference evidence="1 2" key="1">
    <citation type="journal article" date="2014" name="Nature">
        <title>An environmental bacterial taxon with a large and distinct metabolic repertoire.</title>
        <authorList>
            <person name="Wilson M.C."/>
            <person name="Mori T."/>
            <person name="Ruckert C."/>
            <person name="Uria A.R."/>
            <person name="Helf M.J."/>
            <person name="Takada K."/>
            <person name="Gernert C."/>
            <person name="Steffens U.A."/>
            <person name="Heycke N."/>
            <person name="Schmitt S."/>
            <person name="Rinke C."/>
            <person name="Helfrich E.J."/>
            <person name="Brachmann A.O."/>
            <person name="Gurgui C."/>
            <person name="Wakimoto T."/>
            <person name="Kracht M."/>
            <person name="Crusemann M."/>
            <person name="Hentschel U."/>
            <person name="Abe I."/>
            <person name="Matsunaga S."/>
            <person name="Kalinowski J."/>
            <person name="Takeyama H."/>
            <person name="Piel J."/>
        </authorList>
    </citation>
    <scope>NUCLEOTIDE SEQUENCE [LARGE SCALE GENOMIC DNA]</scope>
    <source>
        <strain evidence="2">TSY1</strain>
    </source>
</reference>
<dbReference type="AlphaFoldDB" id="W4L928"/>
<evidence type="ECO:0000313" key="1">
    <source>
        <dbReference type="EMBL" id="ETW94389.1"/>
    </source>
</evidence>
<dbReference type="HOGENOM" id="CLU_3059643_0_0_7"/>
<dbReference type="EMBL" id="AZHW01001074">
    <property type="protein sequence ID" value="ETW94389.1"/>
    <property type="molecule type" value="Genomic_DNA"/>
</dbReference>
<accession>W4L928</accession>
<sequence>MGEPFIILIDLAGLDERNSKWICEATSRVIMSGIIFAPFILQKGRMNGGVSDT</sequence>
<name>W4L928_ENTF1</name>